<dbReference type="GO" id="GO:0005634">
    <property type="term" value="C:nucleus"/>
    <property type="evidence" value="ECO:0007669"/>
    <property type="project" value="TreeGrafter"/>
</dbReference>
<gene>
    <name evidence="2" type="ORF">KLDO_g60B</name>
</gene>
<proteinExistence type="inferred from homology"/>
<sequence length="85" mass="9377">MVTQEDLKSKLEAHIPNFYHALITDTSNGCGQSFDVVVVSDVFVGKNKLARCRIANKALAEEVAQIHAFSCKCYTTAEWSEILGN</sequence>
<dbReference type="AlphaFoldDB" id="A0A0A8L0P4"/>
<dbReference type="SUPFAM" id="SSF82657">
    <property type="entry name" value="BolA-like"/>
    <property type="match status" value="1"/>
</dbReference>
<evidence type="ECO:0000313" key="3">
    <source>
        <dbReference type="Proteomes" id="UP000031516"/>
    </source>
</evidence>
<dbReference type="InterPro" id="IPR002634">
    <property type="entry name" value="BolA"/>
</dbReference>
<dbReference type="GO" id="GO:0006879">
    <property type="term" value="P:intracellular iron ion homeostasis"/>
    <property type="evidence" value="ECO:0007669"/>
    <property type="project" value="InterPro"/>
</dbReference>
<dbReference type="InterPro" id="IPR045115">
    <property type="entry name" value="BOL2"/>
</dbReference>
<dbReference type="PANTHER" id="PTHR12735">
    <property type="entry name" value="BOLA-LIKE PROTEIN-RELATED"/>
    <property type="match status" value="1"/>
</dbReference>
<name>A0A0A8L0P4_9SACH</name>
<dbReference type="PIRSF" id="PIRSF003113">
    <property type="entry name" value="BolA"/>
    <property type="match status" value="1"/>
</dbReference>
<dbReference type="EMBL" id="CCBQ010000001">
    <property type="protein sequence ID" value="CDO91729.1"/>
    <property type="molecule type" value="Genomic_DNA"/>
</dbReference>
<dbReference type="PANTHER" id="PTHR12735:SF27">
    <property type="entry name" value="BOLA-LIKE PROTEIN 2"/>
    <property type="match status" value="1"/>
</dbReference>
<dbReference type="OrthoDB" id="4983at2759"/>
<keyword evidence="3" id="KW-1185">Reference proteome</keyword>
<evidence type="ECO:0000313" key="2">
    <source>
        <dbReference type="EMBL" id="CDO91729.1"/>
    </source>
</evidence>
<protein>
    <submittedName>
        <fullName evidence="2">WGS project CCBQ000000000 data, contig 00028</fullName>
    </submittedName>
</protein>
<dbReference type="Pfam" id="PF01722">
    <property type="entry name" value="BolA"/>
    <property type="match status" value="1"/>
</dbReference>
<comment type="similarity">
    <text evidence="1">Belongs to the BolA/IbaG family.</text>
</comment>
<reference evidence="2 3" key="1">
    <citation type="submission" date="2014-03" db="EMBL/GenBank/DDBJ databases">
        <title>The genome of Kluyveromyces dobzhanskii.</title>
        <authorList>
            <person name="Nystedt B."/>
            <person name="Astrom S."/>
        </authorList>
    </citation>
    <scope>NUCLEOTIDE SEQUENCE [LARGE SCALE GENOMIC DNA]</scope>
    <source>
        <strain evidence="2 3">CBS 2104</strain>
    </source>
</reference>
<organism evidence="2 3">
    <name type="scientific">Kluyveromyces dobzhanskii CBS 2104</name>
    <dbReference type="NCBI Taxonomy" id="1427455"/>
    <lineage>
        <taxon>Eukaryota</taxon>
        <taxon>Fungi</taxon>
        <taxon>Dikarya</taxon>
        <taxon>Ascomycota</taxon>
        <taxon>Saccharomycotina</taxon>
        <taxon>Saccharomycetes</taxon>
        <taxon>Saccharomycetales</taxon>
        <taxon>Saccharomycetaceae</taxon>
        <taxon>Kluyveromyces</taxon>
    </lineage>
</organism>
<dbReference type="Gene3D" id="3.30.300.90">
    <property type="entry name" value="BolA-like"/>
    <property type="match status" value="1"/>
</dbReference>
<dbReference type="InterPro" id="IPR036065">
    <property type="entry name" value="BolA-like_sf"/>
</dbReference>
<accession>A0A0A8L0P4</accession>
<dbReference type="GO" id="GO:0051537">
    <property type="term" value="F:2 iron, 2 sulfur cluster binding"/>
    <property type="evidence" value="ECO:0007669"/>
    <property type="project" value="InterPro"/>
</dbReference>
<dbReference type="Proteomes" id="UP000031516">
    <property type="component" value="Unassembled WGS sequence"/>
</dbReference>
<evidence type="ECO:0000256" key="1">
    <source>
        <dbReference type="RuleBase" id="RU003860"/>
    </source>
</evidence>
<dbReference type="GO" id="GO:0051604">
    <property type="term" value="P:protein maturation"/>
    <property type="evidence" value="ECO:0007669"/>
    <property type="project" value="InterPro"/>
</dbReference>
<comment type="caution">
    <text evidence="2">The sequence shown here is derived from an EMBL/GenBank/DDBJ whole genome shotgun (WGS) entry which is preliminary data.</text>
</comment>
<dbReference type="GO" id="GO:0005829">
    <property type="term" value="C:cytosol"/>
    <property type="evidence" value="ECO:0007669"/>
    <property type="project" value="TreeGrafter"/>
</dbReference>